<evidence type="ECO:0000313" key="2">
    <source>
        <dbReference type="EMBL" id="GEO93830.1"/>
    </source>
</evidence>
<reference evidence="2 3" key="1">
    <citation type="submission" date="2019-07" db="EMBL/GenBank/DDBJ databases">
        <title>Whole genome shotgun sequence of Kocuria flava NBRC 107626.</title>
        <authorList>
            <person name="Hosoyama A."/>
            <person name="Uohara A."/>
            <person name="Ohji S."/>
            <person name="Ichikawa N."/>
        </authorList>
    </citation>
    <scope>NUCLEOTIDE SEQUENCE [LARGE SCALE GENOMIC DNA]</scope>
    <source>
        <strain evidence="2 3">NBRC 107626</strain>
    </source>
</reference>
<feature type="region of interest" description="Disordered" evidence="1">
    <location>
        <begin position="1"/>
        <end position="57"/>
    </location>
</feature>
<proteinExistence type="predicted"/>
<keyword evidence="3" id="KW-1185">Reference proteome</keyword>
<name>A0ABQ0X8T7_9MICC</name>
<sequence length="57" mass="6406">MPRPATAAVPDRAGTDDDDHDPPRHPRGRQEARMSKRGRKRKDRRKGGANHGKRPNA</sequence>
<comment type="caution">
    <text evidence="2">The sequence shown here is derived from an EMBL/GenBank/DDBJ whole genome shotgun (WGS) entry which is preliminary data.</text>
</comment>
<evidence type="ECO:0000256" key="1">
    <source>
        <dbReference type="SAM" id="MobiDB-lite"/>
    </source>
</evidence>
<dbReference type="EMBL" id="BJZR01000206">
    <property type="protein sequence ID" value="GEO93830.1"/>
    <property type="molecule type" value="Genomic_DNA"/>
</dbReference>
<evidence type="ECO:0000313" key="3">
    <source>
        <dbReference type="Proteomes" id="UP000321155"/>
    </source>
</evidence>
<organism evidence="2 3">
    <name type="scientific">Kocuria flava</name>
    <dbReference type="NCBI Taxonomy" id="446860"/>
    <lineage>
        <taxon>Bacteria</taxon>
        <taxon>Bacillati</taxon>
        <taxon>Actinomycetota</taxon>
        <taxon>Actinomycetes</taxon>
        <taxon>Micrococcales</taxon>
        <taxon>Micrococcaceae</taxon>
        <taxon>Kocuria</taxon>
    </lineage>
</organism>
<feature type="compositionally biased region" description="Basic residues" evidence="1">
    <location>
        <begin position="35"/>
        <end position="57"/>
    </location>
</feature>
<gene>
    <name evidence="2" type="ORF">KFL01_31360</name>
</gene>
<dbReference type="Proteomes" id="UP000321155">
    <property type="component" value="Unassembled WGS sequence"/>
</dbReference>
<feature type="compositionally biased region" description="Basic and acidic residues" evidence="1">
    <location>
        <begin position="21"/>
        <end position="34"/>
    </location>
</feature>
<dbReference type="Pfam" id="PF26427">
    <property type="entry name" value="HR_L37"/>
    <property type="match status" value="1"/>
</dbReference>
<dbReference type="InterPro" id="IPR058090">
    <property type="entry name" value="bL37_actino"/>
</dbReference>
<protein>
    <recommendedName>
        <fullName evidence="4">Ppx/GppA family phosphatase</fullName>
    </recommendedName>
</protein>
<evidence type="ECO:0008006" key="4">
    <source>
        <dbReference type="Google" id="ProtNLM"/>
    </source>
</evidence>
<dbReference type="NCBIfam" id="NF047428">
    <property type="entry name" value="ribo_Myco_bL37"/>
    <property type="match status" value="1"/>
</dbReference>
<accession>A0ABQ0X8T7</accession>